<sequence length="304" mass="32781">MPELNSHRVSRRLVALQKLMLLVTANSDGAHDIEKTRRITRTMESLQRHTRGVQETTAMVAGVPVRWFRPARTAAGLIFHVHGGAFVAGSSLAARAHSELARSQGVELVSVDYRLAPEHPSPAGLDDLWAVYSEVARDRPTVIMGESAGGGLAMSLVRRVLDRGAAAPEGLVTMFPWADLTNTSDSFLRNEQRDLLSRKGLSRSAVAYAGDHDLTDPLVSPLYGTFADFPATLIIVGTHDCLLDDSRRAAARMRAAGVDATLIEVAGGFHGFVLLPVPESREARRRISSFVGTVLSQGSRSPGV</sequence>
<dbReference type="PANTHER" id="PTHR48081:SF8">
    <property type="entry name" value="ALPHA_BETA HYDROLASE FOLD-3 DOMAIN-CONTAINING PROTEIN-RELATED"/>
    <property type="match status" value="1"/>
</dbReference>
<keyword evidence="2 4" id="KW-0378">Hydrolase</keyword>
<dbReference type="Proteomes" id="UP000254978">
    <property type="component" value="Unassembled WGS sequence"/>
</dbReference>
<dbReference type="AlphaFoldDB" id="A0A378TGX3"/>
<name>A0A378TGX3_9MYCO</name>
<evidence type="ECO:0000313" key="4">
    <source>
        <dbReference type="EMBL" id="STZ59999.1"/>
    </source>
</evidence>
<keyword evidence="5" id="KW-1185">Reference proteome</keyword>
<dbReference type="RefSeq" id="WP_163907945.1">
    <property type="nucleotide sequence ID" value="NZ_AP022600.1"/>
</dbReference>
<protein>
    <submittedName>
        <fullName evidence="4">Caprolactone hydrolase</fullName>
        <ecNumber evidence="4">3.1.1.6</ecNumber>
        <ecNumber evidence="4">3.1.1.83</ecNumber>
    </submittedName>
</protein>
<evidence type="ECO:0000313" key="5">
    <source>
        <dbReference type="Proteomes" id="UP000254978"/>
    </source>
</evidence>
<dbReference type="InterPro" id="IPR029058">
    <property type="entry name" value="AB_hydrolase_fold"/>
</dbReference>
<evidence type="ECO:0000259" key="3">
    <source>
        <dbReference type="Pfam" id="PF07859"/>
    </source>
</evidence>
<dbReference type="SUPFAM" id="SSF53474">
    <property type="entry name" value="alpha/beta-Hydrolases"/>
    <property type="match status" value="1"/>
</dbReference>
<organism evidence="4 5">
    <name type="scientific">Mycolicibacterium tokaiense</name>
    <dbReference type="NCBI Taxonomy" id="39695"/>
    <lineage>
        <taxon>Bacteria</taxon>
        <taxon>Bacillati</taxon>
        <taxon>Actinomycetota</taxon>
        <taxon>Actinomycetes</taxon>
        <taxon>Mycobacteriales</taxon>
        <taxon>Mycobacteriaceae</taxon>
        <taxon>Mycolicibacterium</taxon>
    </lineage>
</organism>
<dbReference type="InterPro" id="IPR013094">
    <property type="entry name" value="AB_hydrolase_3"/>
</dbReference>
<dbReference type="EMBL" id="UGQT01000001">
    <property type="protein sequence ID" value="STZ59999.1"/>
    <property type="molecule type" value="Genomic_DNA"/>
</dbReference>
<proteinExistence type="inferred from homology"/>
<dbReference type="Gene3D" id="3.40.50.1820">
    <property type="entry name" value="alpha/beta hydrolase"/>
    <property type="match status" value="1"/>
</dbReference>
<dbReference type="EC" id="3.1.1.6" evidence="4"/>
<dbReference type="GO" id="GO:0008126">
    <property type="term" value="F:acetylesterase activity"/>
    <property type="evidence" value="ECO:0007669"/>
    <property type="project" value="UniProtKB-EC"/>
</dbReference>
<dbReference type="InterPro" id="IPR002168">
    <property type="entry name" value="Lipase_GDXG_HIS_AS"/>
</dbReference>
<dbReference type="PANTHER" id="PTHR48081">
    <property type="entry name" value="AB HYDROLASE SUPERFAMILY PROTEIN C4A8.06C"/>
    <property type="match status" value="1"/>
</dbReference>
<reference evidence="4 5" key="1">
    <citation type="submission" date="2018-06" db="EMBL/GenBank/DDBJ databases">
        <authorList>
            <consortium name="Pathogen Informatics"/>
            <person name="Doyle S."/>
        </authorList>
    </citation>
    <scope>NUCLEOTIDE SEQUENCE [LARGE SCALE GENOMIC DNA]</scope>
    <source>
        <strain evidence="4 5">NCTC10821</strain>
    </source>
</reference>
<feature type="domain" description="Alpha/beta hydrolase fold-3" evidence="3">
    <location>
        <begin position="78"/>
        <end position="273"/>
    </location>
</feature>
<dbReference type="Pfam" id="PF07859">
    <property type="entry name" value="Abhydrolase_3"/>
    <property type="match status" value="1"/>
</dbReference>
<dbReference type="PROSITE" id="PS01173">
    <property type="entry name" value="LIPASE_GDXG_HIS"/>
    <property type="match status" value="1"/>
</dbReference>
<evidence type="ECO:0000256" key="2">
    <source>
        <dbReference type="ARBA" id="ARBA00022801"/>
    </source>
</evidence>
<dbReference type="EC" id="3.1.1.83" evidence="4"/>
<dbReference type="InterPro" id="IPR050300">
    <property type="entry name" value="GDXG_lipolytic_enzyme"/>
</dbReference>
<gene>
    <name evidence="4" type="primary">lipR</name>
    <name evidence="4" type="ORF">NCTC10821_03537</name>
</gene>
<evidence type="ECO:0000256" key="1">
    <source>
        <dbReference type="ARBA" id="ARBA00010515"/>
    </source>
</evidence>
<comment type="similarity">
    <text evidence="1">Belongs to the 'GDXG' lipolytic enzyme family.</text>
</comment>
<accession>A0A378TGX3</accession>